<organism evidence="2 3">
    <name type="scientific">Neomoorella glycerini</name>
    <dbReference type="NCBI Taxonomy" id="55779"/>
    <lineage>
        <taxon>Bacteria</taxon>
        <taxon>Bacillati</taxon>
        <taxon>Bacillota</taxon>
        <taxon>Clostridia</taxon>
        <taxon>Neomoorellales</taxon>
        <taxon>Neomoorellaceae</taxon>
        <taxon>Neomoorella</taxon>
    </lineage>
</organism>
<name>A0A6I5ZS92_9FIRM</name>
<evidence type="ECO:0000259" key="1">
    <source>
        <dbReference type="Pfam" id="PF20797"/>
    </source>
</evidence>
<sequence length="115" mass="13396">MKLWDLLILEARLNEEKENLERLKKTLQARGFWATPQQEISLRQADEFTLRALASVLLDYYTGIDNMFEEIAKAVDGSLPSGQEWHKDLLRQMKLDINGIRPAVIARETFTYLDE</sequence>
<dbReference type="Pfam" id="PF20797">
    <property type="entry name" value="HepT-like_2"/>
    <property type="match status" value="1"/>
</dbReference>
<evidence type="ECO:0000313" key="2">
    <source>
        <dbReference type="EMBL" id="QGP92606.1"/>
    </source>
</evidence>
<reference evidence="2 3" key="1">
    <citation type="submission" date="2019-11" db="EMBL/GenBank/DDBJ databases">
        <title>Genome sequence of Moorella glycerini DSM11254.</title>
        <authorList>
            <person name="Poehlein A."/>
            <person name="Boeer T."/>
            <person name="Daniel R."/>
        </authorList>
    </citation>
    <scope>NUCLEOTIDE SEQUENCE [LARGE SCALE GENOMIC DNA]</scope>
    <source>
        <strain evidence="2 3">DSM 11254</strain>
    </source>
</reference>
<protein>
    <recommendedName>
        <fullName evidence="1">HepT-like domain-containing protein</fullName>
    </recommendedName>
</protein>
<keyword evidence="3" id="KW-1185">Reference proteome</keyword>
<dbReference type="EMBL" id="CP046244">
    <property type="protein sequence ID" value="QGP92606.1"/>
    <property type="molecule type" value="Genomic_DNA"/>
</dbReference>
<dbReference type="Proteomes" id="UP000425916">
    <property type="component" value="Chromosome"/>
</dbReference>
<dbReference type="AlphaFoldDB" id="A0A6I5ZS92"/>
<gene>
    <name evidence="2" type="ORF">MGLY_19920</name>
</gene>
<proteinExistence type="predicted"/>
<dbReference type="OrthoDB" id="9792853at2"/>
<accession>A0A6I5ZS92</accession>
<dbReference type="InterPro" id="IPR048769">
    <property type="entry name" value="HepT-like_dom"/>
</dbReference>
<evidence type="ECO:0000313" key="3">
    <source>
        <dbReference type="Proteomes" id="UP000425916"/>
    </source>
</evidence>
<feature type="domain" description="HepT-like" evidence="1">
    <location>
        <begin position="52"/>
        <end position="115"/>
    </location>
</feature>
<dbReference type="RefSeq" id="WP_156273446.1">
    <property type="nucleotide sequence ID" value="NZ_CP046244.1"/>
</dbReference>